<dbReference type="Proteomes" id="UP000017246">
    <property type="component" value="Unassembled WGS sequence"/>
</dbReference>
<keyword evidence="2" id="KW-1185">Reference proteome</keyword>
<dbReference type="OMA" id="PRDYERM"/>
<organism evidence="1 2">
    <name type="scientific">Echinococcus multilocularis</name>
    <name type="common">Fox tapeworm</name>
    <dbReference type="NCBI Taxonomy" id="6211"/>
    <lineage>
        <taxon>Eukaryota</taxon>
        <taxon>Metazoa</taxon>
        <taxon>Spiralia</taxon>
        <taxon>Lophotrochozoa</taxon>
        <taxon>Platyhelminthes</taxon>
        <taxon>Cestoda</taxon>
        <taxon>Eucestoda</taxon>
        <taxon>Cyclophyllidea</taxon>
        <taxon>Taeniidae</taxon>
        <taxon>Echinococcus</taxon>
    </lineage>
</organism>
<sequence length="118" mass="13913">MGFIKVLNEKCFSALVSRNFFSHRSFNLNPQYEPQMHPNTIANNSRTNTLPRDYERMMQKIMFRIGPTTLVTKKIKPMLMSKREIKFSEEARLSTPQGREIMYRRLLSGKRNLVPFGK</sequence>
<dbReference type="OrthoDB" id="431691at2759"/>
<reference evidence="1" key="2">
    <citation type="submission" date="2015-11" db="EMBL/GenBank/DDBJ databases">
        <authorList>
            <person name="Zhang Y."/>
            <person name="Guo Z."/>
        </authorList>
    </citation>
    <scope>NUCLEOTIDE SEQUENCE</scope>
</reference>
<evidence type="ECO:0000313" key="1">
    <source>
        <dbReference type="EMBL" id="CDS41351.1"/>
    </source>
</evidence>
<protein>
    <submittedName>
        <fullName evidence="1">Expressed conserved protein</fullName>
    </submittedName>
</protein>
<name>A0A068Y982_ECHMU</name>
<accession>A0A068Y982</accession>
<dbReference type="EMBL" id="LN902841">
    <property type="protein sequence ID" value="CDS41351.1"/>
    <property type="molecule type" value="Genomic_DNA"/>
</dbReference>
<proteinExistence type="predicted"/>
<evidence type="ECO:0000313" key="2">
    <source>
        <dbReference type="Proteomes" id="UP000017246"/>
    </source>
</evidence>
<gene>
    <name evidence="1" type="ORF">EmuJ_000899500</name>
</gene>
<reference evidence="1" key="1">
    <citation type="journal article" date="2013" name="Nature">
        <title>The genomes of four tapeworm species reveal adaptations to parasitism.</title>
        <authorList>
            <person name="Tsai I.J."/>
            <person name="Zarowiecki M."/>
            <person name="Holroyd N."/>
            <person name="Garciarrubio A."/>
            <person name="Sanchez-Flores A."/>
            <person name="Brooks K.L."/>
            <person name="Tracey A."/>
            <person name="Bobes R.J."/>
            <person name="Fragoso G."/>
            <person name="Sciutto E."/>
            <person name="Aslett M."/>
            <person name="Beasley H."/>
            <person name="Bennett H.M."/>
            <person name="Cai J."/>
            <person name="Camicia F."/>
            <person name="Clark R."/>
            <person name="Cucher M."/>
            <person name="De Silva N."/>
            <person name="Day T.A."/>
            <person name="Deplazes P."/>
            <person name="Estrada K."/>
            <person name="Fernandez C."/>
            <person name="Holland P.W."/>
            <person name="Hou J."/>
            <person name="Hu S."/>
            <person name="Huckvale T."/>
            <person name="Hung S.S."/>
            <person name="Kamenetzky L."/>
            <person name="Keane J.A."/>
            <person name="Kiss F."/>
            <person name="Koziol U."/>
            <person name="Lambert O."/>
            <person name="Liu K."/>
            <person name="Luo X."/>
            <person name="Luo Y."/>
            <person name="Macchiaroli N."/>
            <person name="Nichol S."/>
            <person name="Paps J."/>
            <person name="Parkinson J."/>
            <person name="Pouchkina-Stantcheva N."/>
            <person name="Riddiford N."/>
            <person name="Rosenzvit M."/>
            <person name="Salinas G."/>
            <person name="Wasmuth J.D."/>
            <person name="Zamanian M."/>
            <person name="Zheng Y."/>
            <person name="Cai X."/>
            <person name="Soberon X."/>
            <person name="Olson P.D."/>
            <person name="Laclette J.P."/>
            <person name="Brehm K."/>
            <person name="Berriman M."/>
            <person name="Garciarrubio A."/>
            <person name="Bobes R.J."/>
            <person name="Fragoso G."/>
            <person name="Sanchez-Flores A."/>
            <person name="Estrada K."/>
            <person name="Cevallos M.A."/>
            <person name="Morett E."/>
            <person name="Gonzalez V."/>
            <person name="Portillo T."/>
            <person name="Ochoa-Leyva A."/>
            <person name="Jose M.V."/>
            <person name="Sciutto E."/>
            <person name="Landa A."/>
            <person name="Jimenez L."/>
            <person name="Valdes V."/>
            <person name="Carrero J.C."/>
            <person name="Larralde C."/>
            <person name="Morales-Montor J."/>
            <person name="Limon-Lason J."/>
            <person name="Soberon X."/>
            <person name="Laclette J.P."/>
        </authorList>
    </citation>
    <scope>NUCLEOTIDE SEQUENCE [LARGE SCALE GENOMIC DNA]</scope>
</reference>
<dbReference type="AlphaFoldDB" id="A0A068Y982"/>